<dbReference type="Proteomes" id="UP000825729">
    <property type="component" value="Unassembled WGS sequence"/>
</dbReference>
<comment type="caution">
    <text evidence="2">The sequence shown here is derived from an EMBL/GenBank/DDBJ whole genome shotgun (WGS) entry which is preliminary data.</text>
</comment>
<keyword evidence="3" id="KW-1185">Reference proteome</keyword>
<gene>
    <name evidence="2" type="ORF">H6P81_018673</name>
</gene>
<organism evidence="2 3">
    <name type="scientific">Aristolochia fimbriata</name>
    <name type="common">White veined hardy Dutchman's pipe vine</name>
    <dbReference type="NCBI Taxonomy" id="158543"/>
    <lineage>
        <taxon>Eukaryota</taxon>
        <taxon>Viridiplantae</taxon>
        <taxon>Streptophyta</taxon>
        <taxon>Embryophyta</taxon>
        <taxon>Tracheophyta</taxon>
        <taxon>Spermatophyta</taxon>
        <taxon>Magnoliopsida</taxon>
        <taxon>Magnoliidae</taxon>
        <taxon>Piperales</taxon>
        <taxon>Aristolochiaceae</taxon>
        <taxon>Aristolochia</taxon>
    </lineage>
</organism>
<name>A0AAV7E1Z6_ARIFI</name>
<protein>
    <submittedName>
        <fullName evidence="2">Uncharacterized protein</fullName>
    </submittedName>
</protein>
<evidence type="ECO:0000313" key="3">
    <source>
        <dbReference type="Proteomes" id="UP000825729"/>
    </source>
</evidence>
<reference evidence="2 3" key="1">
    <citation type="submission" date="2021-07" db="EMBL/GenBank/DDBJ databases">
        <title>The Aristolochia fimbriata genome: insights into angiosperm evolution, floral development and chemical biosynthesis.</title>
        <authorList>
            <person name="Jiao Y."/>
        </authorList>
    </citation>
    <scope>NUCLEOTIDE SEQUENCE [LARGE SCALE GENOMIC DNA]</scope>
    <source>
        <strain evidence="2">IBCAS-2021</strain>
        <tissue evidence="2">Leaf</tissue>
    </source>
</reference>
<evidence type="ECO:0000256" key="1">
    <source>
        <dbReference type="SAM" id="MobiDB-lite"/>
    </source>
</evidence>
<feature type="compositionally biased region" description="Low complexity" evidence="1">
    <location>
        <begin position="95"/>
        <end position="107"/>
    </location>
</feature>
<proteinExistence type="predicted"/>
<feature type="compositionally biased region" description="Polar residues" evidence="1">
    <location>
        <begin position="114"/>
        <end position="127"/>
    </location>
</feature>
<evidence type="ECO:0000313" key="2">
    <source>
        <dbReference type="EMBL" id="KAG9442819.1"/>
    </source>
</evidence>
<dbReference type="AlphaFoldDB" id="A0AAV7E1Z6"/>
<sequence length="174" mass="19773">MSRRDQVHRQRVGGFRPAFRQPYNHSLHHWRPWSTRWNCLPELFDDHYTLLLTQEHCQDLQNQLANLSFTTPLSANVAHRSSSNNHGGSNGNRGRGLNNRGGRTNSNGGHGSSEFTSTTQLPTISNSKVKRNTPHISFLAQASSMPYKSHDWDSTFATIAYIINRLPTPTLYIF</sequence>
<feature type="region of interest" description="Disordered" evidence="1">
    <location>
        <begin position="77"/>
        <end position="127"/>
    </location>
</feature>
<dbReference type="EMBL" id="JAINDJ010000007">
    <property type="protein sequence ID" value="KAG9442819.1"/>
    <property type="molecule type" value="Genomic_DNA"/>
</dbReference>
<accession>A0AAV7E1Z6</accession>